<keyword evidence="3 8" id="KW-0436">Ligase</keyword>
<accession>A0A6L9LAM8</accession>
<dbReference type="GO" id="GO:0005524">
    <property type="term" value="F:ATP binding"/>
    <property type="evidence" value="ECO:0007669"/>
    <property type="project" value="UniProtKB-UniRule"/>
</dbReference>
<dbReference type="GO" id="GO:0006400">
    <property type="term" value="P:tRNA modification"/>
    <property type="evidence" value="ECO:0007669"/>
    <property type="project" value="UniProtKB-UniRule"/>
</dbReference>
<dbReference type="InterPro" id="IPR011063">
    <property type="entry name" value="TilS/TtcA_N"/>
</dbReference>
<keyword evidence="2 8" id="KW-0963">Cytoplasm</keyword>
<dbReference type="HAMAP" id="MF_01161">
    <property type="entry name" value="tRNA_Ile_lys_synt"/>
    <property type="match status" value="1"/>
</dbReference>
<comment type="catalytic activity">
    <reaction evidence="7 8">
        <text>cytidine(34) in tRNA(Ile2) + L-lysine + ATP = lysidine(34) in tRNA(Ile2) + AMP + diphosphate + H(+)</text>
        <dbReference type="Rhea" id="RHEA:43744"/>
        <dbReference type="Rhea" id="RHEA-COMP:10625"/>
        <dbReference type="Rhea" id="RHEA-COMP:10670"/>
        <dbReference type="ChEBI" id="CHEBI:15378"/>
        <dbReference type="ChEBI" id="CHEBI:30616"/>
        <dbReference type="ChEBI" id="CHEBI:32551"/>
        <dbReference type="ChEBI" id="CHEBI:33019"/>
        <dbReference type="ChEBI" id="CHEBI:82748"/>
        <dbReference type="ChEBI" id="CHEBI:83665"/>
        <dbReference type="ChEBI" id="CHEBI:456215"/>
        <dbReference type="EC" id="6.3.4.19"/>
    </reaction>
</comment>
<dbReference type="PANTHER" id="PTHR43033">
    <property type="entry name" value="TRNA(ILE)-LYSIDINE SYNTHASE-RELATED"/>
    <property type="match status" value="1"/>
</dbReference>
<dbReference type="InterPro" id="IPR012796">
    <property type="entry name" value="Lysidine-tRNA-synth_C"/>
</dbReference>
<dbReference type="EMBL" id="JAAFZH010000004">
    <property type="protein sequence ID" value="NDU95488.1"/>
    <property type="molecule type" value="Genomic_DNA"/>
</dbReference>
<keyword evidence="6 8" id="KW-0067">ATP-binding</keyword>
<dbReference type="NCBIfam" id="TIGR02432">
    <property type="entry name" value="lysidine_TilS_N"/>
    <property type="match status" value="1"/>
</dbReference>
<dbReference type="GO" id="GO:0032267">
    <property type="term" value="F:tRNA(Ile)-lysidine synthase activity"/>
    <property type="evidence" value="ECO:0007669"/>
    <property type="project" value="UniProtKB-EC"/>
</dbReference>
<dbReference type="InterPro" id="IPR012094">
    <property type="entry name" value="tRNA_Ile_lys_synt"/>
</dbReference>
<sequence>MLEQGFLGYINDNQLFGPTDQVLLAVSGGIDSMAMAELFFRTKQPFAMAHVNFNLRGKESDADADFVKNKADEYEVPFHLIHFDTARIAAERGISIQMAARDLRYEWFAKLLEEHTYCCVATAHHKNDVLETLLLNVTRGTGLAGLHGIAARQERTSSYVLVRPLLFATRDDIVDYVRERTVLYREDRSNADDKYARNRIRHHVVPVLADLNPGLWQTLPRSVERFRAAEVLVEAELERSWNEVAEQKKDKWFLPTLKLLEQRELFFRLSEWLKPFGFTYDQVGQVITSLSAEVGQVFESATYRITHDRLPDRQVGLLLEPVPLHHSYETVLTDWPPTDLSLPGDVNLAFSLFTKPADFSFPTDPNVACLDADQLCFPVLIRPWQQGDRFRPLGLSGQKLVSDLLNDQKVSRTDREKVAVLVADGAIAWVIGHRIGHLFRVTERTTRIAQIICSSK</sequence>
<dbReference type="SUPFAM" id="SSF52402">
    <property type="entry name" value="Adenine nucleotide alpha hydrolases-like"/>
    <property type="match status" value="1"/>
</dbReference>
<evidence type="ECO:0000313" key="10">
    <source>
        <dbReference type="EMBL" id="NDU95488.1"/>
    </source>
</evidence>
<evidence type="ECO:0000256" key="1">
    <source>
        <dbReference type="ARBA" id="ARBA00004496"/>
    </source>
</evidence>
<dbReference type="NCBIfam" id="TIGR02433">
    <property type="entry name" value="lysidine_TilS_C"/>
    <property type="match status" value="1"/>
</dbReference>
<dbReference type="InterPro" id="IPR014729">
    <property type="entry name" value="Rossmann-like_a/b/a_fold"/>
</dbReference>
<keyword evidence="4 8" id="KW-0819">tRNA processing</keyword>
<evidence type="ECO:0000256" key="2">
    <source>
        <dbReference type="ARBA" id="ARBA00022490"/>
    </source>
</evidence>
<dbReference type="Gene3D" id="3.40.50.620">
    <property type="entry name" value="HUPs"/>
    <property type="match status" value="1"/>
</dbReference>
<feature type="domain" description="Lysidine-tRNA(Ile) synthetase C-terminal" evidence="9">
    <location>
        <begin position="379"/>
        <end position="453"/>
    </location>
</feature>
<evidence type="ECO:0000256" key="6">
    <source>
        <dbReference type="ARBA" id="ARBA00022840"/>
    </source>
</evidence>
<evidence type="ECO:0000256" key="5">
    <source>
        <dbReference type="ARBA" id="ARBA00022741"/>
    </source>
</evidence>
<dbReference type="Pfam" id="PF01171">
    <property type="entry name" value="ATP_bind_3"/>
    <property type="match status" value="1"/>
</dbReference>
<evidence type="ECO:0000256" key="3">
    <source>
        <dbReference type="ARBA" id="ARBA00022598"/>
    </source>
</evidence>
<evidence type="ECO:0000256" key="4">
    <source>
        <dbReference type="ARBA" id="ARBA00022694"/>
    </source>
</evidence>
<dbReference type="Pfam" id="PF11734">
    <property type="entry name" value="TilS_C"/>
    <property type="match status" value="1"/>
</dbReference>
<name>A0A6L9LAM8_9BACT</name>
<reference evidence="10 11" key="1">
    <citation type="submission" date="2020-02" db="EMBL/GenBank/DDBJ databases">
        <title>Draft genome sequence of two Spirosoma agri KCTC 52727 and Spirosoma terrae KCTC 52035.</title>
        <authorList>
            <person name="Rojas J."/>
            <person name="Ambika Manirajan B."/>
            <person name="Suarez C."/>
            <person name="Ratering S."/>
            <person name="Schnell S."/>
        </authorList>
    </citation>
    <scope>NUCLEOTIDE SEQUENCE [LARGE SCALE GENOMIC DNA]</scope>
    <source>
        <strain evidence="10 11">KCTC 52035</strain>
    </source>
</reference>
<proteinExistence type="inferred from homology"/>
<dbReference type="InterPro" id="IPR012795">
    <property type="entry name" value="tRNA_Ile_lys_synt_N"/>
</dbReference>
<protein>
    <recommendedName>
        <fullName evidence="8">tRNA(Ile)-lysidine synthase</fullName>
        <ecNumber evidence="8">6.3.4.19</ecNumber>
    </recommendedName>
    <alternativeName>
        <fullName evidence="8">tRNA(Ile)-2-lysyl-cytidine synthase</fullName>
    </alternativeName>
    <alternativeName>
        <fullName evidence="8">tRNA(Ile)-lysidine synthetase</fullName>
    </alternativeName>
</protein>
<comment type="function">
    <text evidence="8">Ligates lysine onto the cytidine present at position 34 of the AUA codon-specific tRNA(Ile) that contains the anticodon CAU, in an ATP-dependent manner. Cytidine is converted to lysidine, thus changing the amino acid specificity of the tRNA from methionine to isoleucine.</text>
</comment>
<evidence type="ECO:0000256" key="7">
    <source>
        <dbReference type="ARBA" id="ARBA00048539"/>
    </source>
</evidence>
<evidence type="ECO:0000313" key="11">
    <source>
        <dbReference type="Proteomes" id="UP000474175"/>
    </source>
</evidence>
<dbReference type="RefSeq" id="WP_163947604.1">
    <property type="nucleotide sequence ID" value="NZ_JAAFZH010000004.1"/>
</dbReference>
<dbReference type="EC" id="6.3.4.19" evidence="8"/>
<organism evidence="10 11">
    <name type="scientific">Spirosoma terrae</name>
    <dbReference type="NCBI Taxonomy" id="1968276"/>
    <lineage>
        <taxon>Bacteria</taxon>
        <taxon>Pseudomonadati</taxon>
        <taxon>Bacteroidota</taxon>
        <taxon>Cytophagia</taxon>
        <taxon>Cytophagales</taxon>
        <taxon>Cytophagaceae</taxon>
        <taxon>Spirosoma</taxon>
    </lineage>
</organism>
<dbReference type="GO" id="GO:0005737">
    <property type="term" value="C:cytoplasm"/>
    <property type="evidence" value="ECO:0007669"/>
    <property type="project" value="UniProtKB-SubCell"/>
</dbReference>
<comment type="subcellular location">
    <subcellularLocation>
        <location evidence="1 8">Cytoplasm</location>
    </subcellularLocation>
</comment>
<dbReference type="PANTHER" id="PTHR43033:SF1">
    <property type="entry name" value="TRNA(ILE)-LYSIDINE SYNTHASE-RELATED"/>
    <property type="match status" value="1"/>
</dbReference>
<comment type="similarity">
    <text evidence="8">Belongs to the tRNA(Ile)-lysidine synthase family.</text>
</comment>
<dbReference type="AlphaFoldDB" id="A0A6L9LAM8"/>
<dbReference type="SUPFAM" id="SSF56037">
    <property type="entry name" value="PheT/TilS domain"/>
    <property type="match status" value="1"/>
</dbReference>
<dbReference type="CDD" id="cd01992">
    <property type="entry name" value="TilS_N"/>
    <property type="match status" value="1"/>
</dbReference>
<keyword evidence="5 8" id="KW-0547">Nucleotide-binding</keyword>
<feature type="binding site" evidence="8">
    <location>
        <begin position="27"/>
        <end position="32"/>
    </location>
    <ligand>
        <name>ATP</name>
        <dbReference type="ChEBI" id="CHEBI:30616"/>
    </ligand>
</feature>
<comment type="domain">
    <text evidence="8">The N-terminal region contains the highly conserved SGGXDS motif, predicted to be a P-loop motif involved in ATP binding.</text>
</comment>
<evidence type="ECO:0000256" key="8">
    <source>
        <dbReference type="HAMAP-Rule" id="MF_01161"/>
    </source>
</evidence>
<evidence type="ECO:0000259" key="9">
    <source>
        <dbReference type="SMART" id="SM00977"/>
    </source>
</evidence>
<keyword evidence="11" id="KW-1185">Reference proteome</keyword>
<dbReference type="SMART" id="SM00977">
    <property type="entry name" value="TilS_C"/>
    <property type="match status" value="1"/>
</dbReference>
<gene>
    <name evidence="8 10" type="primary">tilS</name>
    <name evidence="10" type="ORF">GK108_11440</name>
</gene>
<comment type="caution">
    <text evidence="10">The sequence shown here is derived from an EMBL/GenBank/DDBJ whole genome shotgun (WGS) entry which is preliminary data.</text>
</comment>
<dbReference type="Proteomes" id="UP000474175">
    <property type="component" value="Unassembled WGS sequence"/>
</dbReference>